<evidence type="ECO:0000256" key="1">
    <source>
        <dbReference type="SAM" id="MobiDB-lite"/>
    </source>
</evidence>
<name>A0ABY6BJG2_9GAMM</name>
<evidence type="ECO:0000313" key="4">
    <source>
        <dbReference type="Proteomes" id="UP001064632"/>
    </source>
</evidence>
<evidence type="ECO:0000259" key="2">
    <source>
        <dbReference type="Pfam" id="PF19029"/>
    </source>
</evidence>
<protein>
    <recommendedName>
        <fullName evidence="2">DUF883 domain-containing protein</fullName>
    </recommendedName>
</protein>
<evidence type="ECO:0000313" key="3">
    <source>
        <dbReference type="EMBL" id="UXI69990.1"/>
    </source>
</evidence>
<dbReference type="Proteomes" id="UP001064632">
    <property type="component" value="Chromosome"/>
</dbReference>
<feature type="compositionally biased region" description="Polar residues" evidence="1">
    <location>
        <begin position="1"/>
        <end position="11"/>
    </location>
</feature>
<dbReference type="EMBL" id="CP104694">
    <property type="protein sequence ID" value="UXI69990.1"/>
    <property type="molecule type" value="Genomic_DNA"/>
</dbReference>
<sequence length="149" mass="15500">MNPSEKSTSPANGEELPVEPVRRSQQGGDADLPGDGPDAAKAAHELKDALGRAWSEARDTVGSLRGTLGKGARNVGRDTREAATEARETLSGAASEFGQLGEEVADDALELARAVGLGVSRYVRRHPLQSIVVAAAAGALIGRLLRGRH</sequence>
<dbReference type="Pfam" id="PF19029">
    <property type="entry name" value="DUF883_C"/>
    <property type="match status" value="1"/>
</dbReference>
<proteinExistence type="predicted"/>
<gene>
    <name evidence="3" type="ORF">N4264_10295</name>
</gene>
<dbReference type="InterPro" id="IPR043605">
    <property type="entry name" value="DUF883_C"/>
</dbReference>
<feature type="domain" description="DUF883" evidence="2">
    <location>
        <begin position="121"/>
        <end position="145"/>
    </location>
</feature>
<feature type="compositionally biased region" description="Low complexity" evidence="1">
    <location>
        <begin position="27"/>
        <end position="40"/>
    </location>
</feature>
<reference evidence="3" key="1">
    <citation type="submission" date="2022-09" db="EMBL/GenBank/DDBJ databases">
        <title>Tahibacter sp. nov., isolated from a fresh water.</title>
        <authorList>
            <person name="Baek J.H."/>
            <person name="Lee J.K."/>
            <person name="Kim J.M."/>
            <person name="Jeon C.O."/>
        </authorList>
    </citation>
    <scope>NUCLEOTIDE SEQUENCE</scope>
    <source>
        <strain evidence="3">W38</strain>
    </source>
</reference>
<organism evidence="3 4">
    <name type="scientific">Tahibacter amnicola</name>
    <dbReference type="NCBI Taxonomy" id="2976241"/>
    <lineage>
        <taxon>Bacteria</taxon>
        <taxon>Pseudomonadati</taxon>
        <taxon>Pseudomonadota</taxon>
        <taxon>Gammaproteobacteria</taxon>
        <taxon>Lysobacterales</taxon>
        <taxon>Rhodanobacteraceae</taxon>
        <taxon>Tahibacter</taxon>
    </lineage>
</organism>
<feature type="compositionally biased region" description="Basic and acidic residues" evidence="1">
    <location>
        <begin position="75"/>
        <end position="88"/>
    </location>
</feature>
<feature type="region of interest" description="Disordered" evidence="1">
    <location>
        <begin position="1"/>
        <end position="47"/>
    </location>
</feature>
<feature type="region of interest" description="Disordered" evidence="1">
    <location>
        <begin position="60"/>
        <end position="94"/>
    </location>
</feature>
<dbReference type="RefSeq" id="WP_261696942.1">
    <property type="nucleotide sequence ID" value="NZ_CP104694.1"/>
</dbReference>
<keyword evidence="4" id="KW-1185">Reference proteome</keyword>
<accession>A0ABY6BJG2</accession>